<sequence length="63" mass="6865">VVTGNLVNVSQPTVCLAVERVSRLIASTLFGRLEKFPNSATDFDRAIAEFYVLKTFPGMTGCL</sequence>
<proteinExistence type="predicted"/>
<dbReference type="Proteomes" id="UP000805193">
    <property type="component" value="Unassembled WGS sequence"/>
</dbReference>
<evidence type="ECO:0000313" key="1">
    <source>
        <dbReference type="EMBL" id="KAG0440011.1"/>
    </source>
</evidence>
<dbReference type="EMBL" id="JABSTQ010005143">
    <property type="protein sequence ID" value="KAG0440011.1"/>
    <property type="molecule type" value="Genomic_DNA"/>
</dbReference>
<protein>
    <submittedName>
        <fullName evidence="1">Uncharacterized protein</fullName>
    </submittedName>
</protein>
<comment type="caution">
    <text evidence="1">The sequence shown here is derived from an EMBL/GenBank/DDBJ whole genome shotgun (WGS) entry which is preliminary data.</text>
</comment>
<evidence type="ECO:0000313" key="2">
    <source>
        <dbReference type="Proteomes" id="UP000805193"/>
    </source>
</evidence>
<organism evidence="1 2">
    <name type="scientific">Ixodes persulcatus</name>
    <name type="common">Taiga tick</name>
    <dbReference type="NCBI Taxonomy" id="34615"/>
    <lineage>
        <taxon>Eukaryota</taxon>
        <taxon>Metazoa</taxon>
        <taxon>Ecdysozoa</taxon>
        <taxon>Arthropoda</taxon>
        <taxon>Chelicerata</taxon>
        <taxon>Arachnida</taxon>
        <taxon>Acari</taxon>
        <taxon>Parasitiformes</taxon>
        <taxon>Ixodida</taxon>
        <taxon>Ixodoidea</taxon>
        <taxon>Ixodidae</taxon>
        <taxon>Ixodinae</taxon>
        <taxon>Ixodes</taxon>
    </lineage>
</organism>
<accession>A0AC60QUH9</accession>
<keyword evidence="2" id="KW-1185">Reference proteome</keyword>
<feature type="non-terminal residue" evidence="1">
    <location>
        <position position="1"/>
    </location>
</feature>
<name>A0AC60QUH9_IXOPE</name>
<reference evidence="1 2" key="1">
    <citation type="journal article" date="2020" name="Cell">
        <title>Large-Scale Comparative Analyses of Tick Genomes Elucidate Their Genetic Diversity and Vector Capacities.</title>
        <authorList>
            <consortium name="Tick Genome and Microbiome Consortium (TIGMIC)"/>
            <person name="Jia N."/>
            <person name="Wang J."/>
            <person name="Shi W."/>
            <person name="Du L."/>
            <person name="Sun Y."/>
            <person name="Zhan W."/>
            <person name="Jiang J.F."/>
            <person name="Wang Q."/>
            <person name="Zhang B."/>
            <person name="Ji P."/>
            <person name="Bell-Sakyi L."/>
            <person name="Cui X.M."/>
            <person name="Yuan T.T."/>
            <person name="Jiang B.G."/>
            <person name="Yang W.F."/>
            <person name="Lam T.T."/>
            <person name="Chang Q.C."/>
            <person name="Ding S.J."/>
            <person name="Wang X.J."/>
            <person name="Zhu J.G."/>
            <person name="Ruan X.D."/>
            <person name="Zhao L."/>
            <person name="Wei J.T."/>
            <person name="Ye R.Z."/>
            <person name="Que T.C."/>
            <person name="Du C.H."/>
            <person name="Zhou Y.H."/>
            <person name="Cheng J.X."/>
            <person name="Dai P.F."/>
            <person name="Guo W.B."/>
            <person name="Han X.H."/>
            <person name="Huang E.J."/>
            <person name="Li L.F."/>
            <person name="Wei W."/>
            <person name="Gao Y.C."/>
            <person name="Liu J.Z."/>
            <person name="Shao H.Z."/>
            <person name="Wang X."/>
            <person name="Wang C.C."/>
            <person name="Yang T.C."/>
            <person name="Huo Q.B."/>
            <person name="Li W."/>
            <person name="Chen H.Y."/>
            <person name="Chen S.E."/>
            <person name="Zhou L.G."/>
            <person name="Ni X.B."/>
            <person name="Tian J.H."/>
            <person name="Sheng Y."/>
            <person name="Liu T."/>
            <person name="Pan Y.S."/>
            <person name="Xia L.Y."/>
            <person name="Li J."/>
            <person name="Zhao F."/>
            <person name="Cao W.C."/>
        </authorList>
    </citation>
    <scope>NUCLEOTIDE SEQUENCE [LARGE SCALE GENOMIC DNA]</scope>
    <source>
        <strain evidence="1">Iper-2018</strain>
    </source>
</reference>
<gene>
    <name evidence="1" type="ORF">HPB47_016436</name>
</gene>